<dbReference type="OMA" id="TKIGGWI"/>
<proteinExistence type="predicted"/>
<dbReference type="EMBL" id="JAHRHJ020000008">
    <property type="protein sequence ID" value="KAH9304759.1"/>
    <property type="molecule type" value="Genomic_DNA"/>
</dbReference>
<organism evidence="1 2">
    <name type="scientific">Taxus chinensis</name>
    <name type="common">Chinese yew</name>
    <name type="synonym">Taxus wallichiana var. chinensis</name>
    <dbReference type="NCBI Taxonomy" id="29808"/>
    <lineage>
        <taxon>Eukaryota</taxon>
        <taxon>Viridiplantae</taxon>
        <taxon>Streptophyta</taxon>
        <taxon>Embryophyta</taxon>
        <taxon>Tracheophyta</taxon>
        <taxon>Spermatophyta</taxon>
        <taxon>Pinopsida</taxon>
        <taxon>Pinidae</taxon>
        <taxon>Conifers II</taxon>
        <taxon>Cupressales</taxon>
        <taxon>Taxaceae</taxon>
        <taxon>Taxus</taxon>
    </lineage>
</organism>
<dbReference type="PANTHER" id="PTHR35097:SF1">
    <property type="entry name" value="GDSL ESTERASE_LIPASE"/>
    <property type="match status" value="1"/>
</dbReference>
<reference evidence="1 2" key="1">
    <citation type="journal article" date="2021" name="Nat. Plants">
        <title>The Taxus genome provides insights into paclitaxel biosynthesis.</title>
        <authorList>
            <person name="Xiong X."/>
            <person name="Gou J."/>
            <person name="Liao Q."/>
            <person name="Li Y."/>
            <person name="Zhou Q."/>
            <person name="Bi G."/>
            <person name="Li C."/>
            <person name="Du R."/>
            <person name="Wang X."/>
            <person name="Sun T."/>
            <person name="Guo L."/>
            <person name="Liang H."/>
            <person name="Lu P."/>
            <person name="Wu Y."/>
            <person name="Zhang Z."/>
            <person name="Ro D.K."/>
            <person name="Shang Y."/>
            <person name="Huang S."/>
            <person name="Yan J."/>
        </authorList>
    </citation>
    <scope>NUCLEOTIDE SEQUENCE [LARGE SCALE GENOMIC DNA]</scope>
    <source>
        <strain evidence="1">Ta-2019</strain>
    </source>
</reference>
<dbReference type="AlphaFoldDB" id="A0AA38CY27"/>
<accession>A0AA38CY27</accession>
<dbReference type="Proteomes" id="UP000824469">
    <property type="component" value="Unassembled WGS sequence"/>
</dbReference>
<protein>
    <submittedName>
        <fullName evidence="1">Uncharacterized protein</fullName>
    </submittedName>
</protein>
<evidence type="ECO:0000313" key="2">
    <source>
        <dbReference type="Proteomes" id="UP000824469"/>
    </source>
</evidence>
<evidence type="ECO:0000313" key="1">
    <source>
        <dbReference type="EMBL" id="KAH9304759.1"/>
    </source>
</evidence>
<name>A0AA38CY27_TAXCH</name>
<dbReference type="PANTHER" id="PTHR35097">
    <property type="entry name" value="GDSL ESTERASE/LIPASE"/>
    <property type="match status" value="1"/>
</dbReference>
<sequence>MTNSNNKWKGKFLPCGGFLDNLRQKATQLIWRPPGPHLEAVKWKFKTVLLLFKYTPLPQHHNSLDGHRLLVPNVFIRVSTKSCCKILRAKNQKFVEYQADRFSAGFRIRPTAAIEEGFSIIYRGFHKGGYGPDPRRILQDTWRIRTDVSATYPGVSCADPGRIRIVSFAYPYPRRLRQDSKHLISWKLVVQVNMTMKPSFESLAKSPVDFTTSFRTGCRTVVGTGDGALSDSTVQNFYTFYFFIEILKRLQREAFADLMKMRGKLEMLEKQFTHYLSTTRGSSIRGAKTQLKGEVQVGGAFLIMQNGSSHEFHSLVEQARMKTGTEVKFTFETFFRERDLLVTECIAGQGCISDGDVLGGMLTLGKILYSANINDYLSLSVVPLGAKGKDTTTILNPLQDQALTGFFASGPDLFQYCQGSALGVTIKGPNVACSLGKYLSGWGGHSSSSLHGFSDAEVSPLCSSTLGQVLFQPSEGIKFACSGLHRYWPSPPLPSSRILQWSEIGPLIFSNIPLKYSESLGSSSNTSFTQHSGSSVDSFSKGISTQSVAFSVDAEFSEGMRIGGWLQMERLGWMQEPGGRSLQWALGLSEFSEDGLGWGFSIGQSRQDPFGMHRSKEMHCDPGKLPHIQLEAFLKIDCGKGFTLQPGLLYLTNRNAQIPALMLRSTWSL</sequence>
<keyword evidence="2" id="KW-1185">Reference proteome</keyword>
<gene>
    <name evidence="1" type="ORF">KI387_009163</name>
</gene>
<comment type="caution">
    <text evidence="1">The sequence shown here is derived from an EMBL/GenBank/DDBJ whole genome shotgun (WGS) entry which is preliminary data.</text>
</comment>